<accession>D9R503</accession>
<feature type="domain" description="HD-GYP" evidence="12">
    <location>
        <begin position="729"/>
        <end position="918"/>
    </location>
</feature>
<dbReference type="Pfam" id="PF00672">
    <property type="entry name" value="HAMP"/>
    <property type="match status" value="1"/>
</dbReference>
<dbReference type="SUPFAM" id="SSF158472">
    <property type="entry name" value="HAMP domain-like"/>
    <property type="match status" value="1"/>
</dbReference>
<evidence type="ECO:0000256" key="5">
    <source>
        <dbReference type="ARBA" id="ARBA00022777"/>
    </source>
</evidence>
<dbReference type="Proteomes" id="UP000001662">
    <property type="component" value="Chromosome"/>
</dbReference>
<evidence type="ECO:0000259" key="10">
    <source>
        <dbReference type="PROSITE" id="PS50885"/>
    </source>
</evidence>
<dbReference type="InterPro" id="IPR013767">
    <property type="entry name" value="PAS_fold"/>
</dbReference>
<dbReference type="InterPro" id="IPR003607">
    <property type="entry name" value="HD/PDEase_dom"/>
</dbReference>
<dbReference type="PROSITE" id="PS50887">
    <property type="entry name" value="GGDEF"/>
    <property type="match status" value="1"/>
</dbReference>
<dbReference type="STRING" id="610130.Closa_2542"/>
<dbReference type="PROSITE" id="PS50112">
    <property type="entry name" value="PAS"/>
    <property type="match status" value="1"/>
</dbReference>
<dbReference type="Gene3D" id="3.30.450.20">
    <property type="entry name" value="PAS domain"/>
    <property type="match status" value="3"/>
</dbReference>
<evidence type="ECO:0000313" key="14">
    <source>
        <dbReference type="Proteomes" id="UP000001662"/>
    </source>
</evidence>
<evidence type="ECO:0000259" key="9">
    <source>
        <dbReference type="PROSITE" id="PS50113"/>
    </source>
</evidence>
<feature type="domain" description="PAC" evidence="9">
    <location>
        <begin position="527"/>
        <end position="579"/>
    </location>
</feature>
<dbReference type="SMART" id="SM00267">
    <property type="entry name" value="GGDEF"/>
    <property type="match status" value="1"/>
</dbReference>
<dbReference type="PROSITE" id="PS50885">
    <property type="entry name" value="HAMP"/>
    <property type="match status" value="1"/>
</dbReference>
<dbReference type="PANTHER" id="PTHR43155:SF2">
    <property type="entry name" value="CYCLIC DI-GMP PHOSPHODIESTERASE PA4108"/>
    <property type="match status" value="1"/>
</dbReference>
<sequence>MQERVRLTKAIRKMRLRRPRKCMSIQNVTIVTFICLFLLSLVGIEKLVLNNLQSSITRETAGISEKMNQDLMENVNSFFRVPVTANEIGKKLIENEAIDFLNEKSRNSFFLGILKTYETEIYSFAYASVDGAYYGALRNKRGDFELIKNNAETGGECWRYSVHEDLTAGAITGNSGTFDPRQQVWYQEAEKEGAPVFSPVYKDFIADDLAVSVSSPVYDREGRLNGVLSAHMLLSEISGYLKTQAAGSKGYVAVIEEGTRYLIANSMGEDNSVMTAYGTLKRNTMESLSLSIIKTSYEKYLKAHETEFSWNLGEDTWYADIQEYRKAGLNWVIISVIPESFLAAELNRNIEITVQLTFFAAIFSIGIFSLIIRRLYKPINGLLTVAEGISAGNLEQRVEIVRNDEIGRISNVFNRLADNLLDMVKHLECIVEMRTQELNKANEILKENQSQLHLILDTAAEAIFGTDLNGKCTFCNKSCLHLLGYSKPEELLGIDMLAALGGNENEELADFDGKRFLADYPCPGKEEEERTRVLKRADGTSFEAEYRSLPQLKDGKHVGYVITFADITERKKGEERIRFLSYHDPLTGLVNRRCFEQEMKQADTLQNHPVSLIFLDLNGLKLINDTFGHSAGDEFIVKAAQVLKKNCREGDVAARIGGDEFTVLLPRTSRDEAEVIAERIRNQVAEEKVNMVSCSVAVGTATKEKHWQRIERILELAENEMYKEKSTSSINFGIHAINGIITSLHMKSPWEKKHSEEVSKLCEKIGIAMELPETEIKKLRDGAYLHDIGKITLSESILEKTPEKLSEVEHEMIRQHPAIGYRILNLSQETLDLANGVYSHHECWDGSGYPKGLKGEEIPLISRILSVAEAYERIVNREKDRKKGKERALQSILMKSGKKYDPAIAQLFVRIMKEDKQC</sequence>
<dbReference type="CDD" id="cd06225">
    <property type="entry name" value="HAMP"/>
    <property type="match status" value="1"/>
</dbReference>
<dbReference type="GO" id="GO:0006355">
    <property type="term" value="P:regulation of DNA-templated transcription"/>
    <property type="evidence" value="ECO:0007669"/>
    <property type="project" value="InterPro"/>
</dbReference>
<comment type="subcellular location">
    <subcellularLocation>
        <location evidence="1">Membrane</location>
    </subcellularLocation>
</comment>
<dbReference type="Pfam" id="PF13487">
    <property type="entry name" value="HD_5"/>
    <property type="match status" value="1"/>
</dbReference>
<dbReference type="AlphaFoldDB" id="D9R503"/>
<dbReference type="CDD" id="cd01949">
    <property type="entry name" value="GGDEF"/>
    <property type="match status" value="1"/>
</dbReference>
<dbReference type="NCBIfam" id="TIGR00277">
    <property type="entry name" value="HDIG"/>
    <property type="match status" value="1"/>
</dbReference>
<evidence type="ECO:0000313" key="13">
    <source>
        <dbReference type="EMBL" id="ADL05110.1"/>
    </source>
</evidence>
<protein>
    <submittedName>
        <fullName evidence="13">Diguanylate cyclase and metal dependent phosphohydrolase</fullName>
    </submittedName>
</protein>
<evidence type="ECO:0000256" key="6">
    <source>
        <dbReference type="ARBA" id="ARBA00022840"/>
    </source>
</evidence>
<dbReference type="SUPFAM" id="SSF109604">
    <property type="entry name" value="HD-domain/PDEase-like"/>
    <property type="match status" value="1"/>
</dbReference>
<dbReference type="GO" id="GO:0016020">
    <property type="term" value="C:membrane"/>
    <property type="evidence" value="ECO:0007669"/>
    <property type="project" value="UniProtKB-SubCell"/>
</dbReference>
<dbReference type="InterPro" id="IPR000160">
    <property type="entry name" value="GGDEF_dom"/>
</dbReference>
<organism evidence="13 14">
    <name type="scientific">Lacrimispora saccharolytica (strain ATCC 35040 / DSM 2544 / NRCC 2533 / WM1)</name>
    <name type="common">Clostridium saccharolyticum</name>
    <dbReference type="NCBI Taxonomy" id="610130"/>
    <lineage>
        <taxon>Bacteria</taxon>
        <taxon>Bacillati</taxon>
        <taxon>Bacillota</taxon>
        <taxon>Clostridia</taxon>
        <taxon>Lachnospirales</taxon>
        <taxon>Lachnospiraceae</taxon>
        <taxon>Lacrimispora</taxon>
    </lineage>
</organism>
<evidence type="ECO:0000256" key="7">
    <source>
        <dbReference type="ARBA" id="ARBA00023012"/>
    </source>
</evidence>
<dbReference type="SMART" id="SM00471">
    <property type="entry name" value="HDc"/>
    <property type="match status" value="1"/>
</dbReference>
<evidence type="ECO:0000256" key="3">
    <source>
        <dbReference type="ARBA" id="ARBA00022679"/>
    </source>
</evidence>
<keyword evidence="5" id="KW-0418">Kinase</keyword>
<dbReference type="Gene3D" id="3.30.70.270">
    <property type="match status" value="1"/>
</dbReference>
<dbReference type="SUPFAM" id="SSF103190">
    <property type="entry name" value="Sensory domain-like"/>
    <property type="match status" value="1"/>
</dbReference>
<dbReference type="eggNOG" id="COG3437">
    <property type="taxonomic scope" value="Bacteria"/>
</dbReference>
<dbReference type="InterPro" id="IPR035965">
    <property type="entry name" value="PAS-like_dom_sf"/>
</dbReference>
<dbReference type="GO" id="GO:0000160">
    <property type="term" value="P:phosphorelay signal transduction system"/>
    <property type="evidence" value="ECO:0007669"/>
    <property type="project" value="UniProtKB-KW"/>
</dbReference>
<dbReference type="PROSITE" id="PS51832">
    <property type="entry name" value="HD_GYP"/>
    <property type="match status" value="1"/>
</dbReference>
<keyword evidence="4" id="KW-0547">Nucleotide-binding</keyword>
<dbReference type="OrthoDB" id="9804747at2"/>
<feature type="domain" description="GGDEF" evidence="11">
    <location>
        <begin position="608"/>
        <end position="737"/>
    </location>
</feature>
<evidence type="ECO:0000259" key="12">
    <source>
        <dbReference type="PROSITE" id="PS51832"/>
    </source>
</evidence>
<dbReference type="SUPFAM" id="SSF55073">
    <property type="entry name" value="Nucleotide cyclase"/>
    <property type="match status" value="1"/>
</dbReference>
<keyword evidence="2" id="KW-0597">Phosphoprotein</keyword>
<dbReference type="CDD" id="cd00130">
    <property type="entry name" value="PAS"/>
    <property type="match status" value="1"/>
</dbReference>
<dbReference type="EMBL" id="CP002109">
    <property type="protein sequence ID" value="ADL05110.1"/>
    <property type="molecule type" value="Genomic_DNA"/>
</dbReference>
<dbReference type="PaxDb" id="610130-Closa_2542"/>
<dbReference type="Gene3D" id="1.10.3210.10">
    <property type="entry name" value="Hypothetical protein af1432"/>
    <property type="match status" value="1"/>
</dbReference>
<feature type="domain" description="HAMP" evidence="10">
    <location>
        <begin position="373"/>
        <end position="425"/>
    </location>
</feature>
<dbReference type="HOGENOM" id="CLU_014477_0_0_9"/>
<dbReference type="SMART" id="SM00304">
    <property type="entry name" value="HAMP"/>
    <property type="match status" value="1"/>
</dbReference>
<dbReference type="Pfam" id="PF22673">
    <property type="entry name" value="MCP-like_PDC_1"/>
    <property type="match status" value="1"/>
</dbReference>
<dbReference type="NCBIfam" id="TIGR00229">
    <property type="entry name" value="sensory_box"/>
    <property type="match status" value="1"/>
</dbReference>
<dbReference type="InterPro" id="IPR029787">
    <property type="entry name" value="Nucleotide_cyclase"/>
</dbReference>
<keyword evidence="6" id="KW-0067">ATP-binding</keyword>
<keyword evidence="3" id="KW-0808">Transferase</keyword>
<evidence type="ECO:0000259" key="11">
    <source>
        <dbReference type="PROSITE" id="PS50887"/>
    </source>
</evidence>
<dbReference type="Pfam" id="PF00990">
    <property type="entry name" value="GGDEF"/>
    <property type="match status" value="1"/>
</dbReference>
<dbReference type="InterPro" id="IPR037522">
    <property type="entry name" value="HD_GYP_dom"/>
</dbReference>
<name>D9R503_LACSW</name>
<proteinExistence type="predicted"/>
<dbReference type="InterPro" id="IPR000014">
    <property type="entry name" value="PAS"/>
</dbReference>
<dbReference type="InterPro" id="IPR043128">
    <property type="entry name" value="Rev_trsase/Diguanyl_cyclase"/>
</dbReference>
<dbReference type="InterPro" id="IPR029151">
    <property type="entry name" value="Sensor-like_sf"/>
</dbReference>
<keyword evidence="14" id="KW-1185">Reference proteome</keyword>
<dbReference type="CDD" id="cd18773">
    <property type="entry name" value="PDC1_HK_sensor"/>
    <property type="match status" value="1"/>
</dbReference>
<dbReference type="SUPFAM" id="SSF55785">
    <property type="entry name" value="PYP-like sensor domain (PAS domain)"/>
    <property type="match status" value="1"/>
</dbReference>
<dbReference type="CDD" id="cd00077">
    <property type="entry name" value="HDc"/>
    <property type="match status" value="1"/>
</dbReference>
<feature type="domain" description="PAS" evidence="8">
    <location>
        <begin position="448"/>
        <end position="489"/>
    </location>
</feature>
<gene>
    <name evidence="13" type="ordered locus">Closa_2542</name>
</gene>
<keyword evidence="7" id="KW-0902">Two-component regulatory system</keyword>
<reference evidence="13" key="1">
    <citation type="submission" date="2010-07" db="EMBL/GenBank/DDBJ databases">
        <title>Complete sequence of Clostridium saccharolyticum WM1.</title>
        <authorList>
            <consortium name="US DOE Joint Genome Institute"/>
            <person name="Lucas S."/>
            <person name="Copeland A."/>
            <person name="Lapidus A."/>
            <person name="Cheng J.-F."/>
            <person name="Bruce D."/>
            <person name="Goodwin L."/>
            <person name="Pitluck S."/>
            <person name="Chertkov O."/>
            <person name="Detter J.C."/>
            <person name="Han C."/>
            <person name="Tapia R."/>
            <person name="Land M."/>
            <person name="Hauser L."/>
            <person name="Chang Y.-J."/>
            <person name="Jeffries C."/>
            <person name="Kyrpides N."/>
            <person name="Ivanova N."/>
            <person name="Mikhailova N."/>
            <person name="Mouttaki H."/>
            <person name="Lin L."/>
            <person name="Zhou J."/>
            <person name="Hemme C.L."/>
            <person name="Woyke T."/>
        </authorList>
    </citation>
    <scope>NUCLEOTIDE SEQUENCE [LARGE SCALE GENOMIC DNA]</scope>
    <source>
        <strain evidence="13">WM1</strain>
    </source>
</reference>
<dbReference type="PANTHER" id="PTHR43155">
    <property type="entry name" value="CYCLIC DI-GMP PHOSPHODIESTERASE PA4108-RELATED"/>
    <property type="match status" value="1"/>
</dbReference>
<dbReference type="InterPro" id="IPR003660">
    <property type="entry name" value="HAMP_dom"/>
</dbReference>
<dbReference type="PROSITE" id="PS50113">
    <property type="entry name" value="PAC"/>
    <property type="match status" value="1"/>
</dbReference>
<dbReference type="KEGG" id="csh:Closa_2542"/>
<dbReference type="GO" id="GO:0016301">
    <property type="term" value="F:kinase activity"/>
    <property type="evidence" value="ECO:0007669"/>
    <property type="project" value="UniProtKB-KW"/>
</dbReference>
<dbReference type="InterPro" id="IPR006675">
    <property type="entry name" value="HDIG_dom"/>
</dbReference>
<dbReference type="Gene3D" id="6.10.340.10">
    <property type="match status" value="1"/>
</dbReference>
<dbReference type="InterPro" id="IPR000700">
    <property type="entry name" value="PAS-assoc_C"/>
</dbReference>
<evidence type="ECO:0000256" key="4">
    <source>
        <dbReference type="ARBA" id="ARBA00022741"/>
    </source>
</evidence>
<evidence type="ECO:0000256" key="2">
    <source>
        <dbReference type="ARBA" id="ARBA00022553"/>
    </source>
</evidence>
<dbReference type="GO" id="GO:0005524">
    <property type="term" value="F:ATP binding"/>
    <property type="evidence" value="ECO:0007669"/>
    <property type="project" value="UniProtKB-KW"/>
</dbReference>
<dbReference type="NCBIfam" id="TIGR00254">
    <property type="entry name" value="GGDEF"/>
    <property type="match status" value="1"/>
</dbReference>
<dbReference type="SMART" id="SM00091">
    <property type="entry name" value="PAS"/>
    <property type="match status" value="1"/>
</dbReference>
<dbReference type="eggNOG" id="COG5000">
    <property type="taxonomic scope" value="Bacteria"/>
</dbReference>
<dbReference type="Pfam" id="PF00989">
    <property type="entry name" value="PAS"/>
    <property type="match status" value="1"/>
</dbReference>
<evidence type="ECO:0000256" key="1">
    <source>
        <dbReference type="ARBA" id="ARBA00004370"/>
    </source>
</evidence>
<dbReference type="GO" id="GO:0016787">
    <property type="term" value="F:hydrolase activity"/>
    <property type="evidence" value="ECO:0007669"/>
    <property type="project" value="UniProtKB-KW"/>
</dbReference>
<evidence type="ECO:0000259" key="8">
    <source>
        <dbReference type="PROSITE" id="PS50112"/>
    </source>
</evidence>